<dbReference type="GO" id="GO:0009317">
    <property type="term" value="C:acetyl-CoA carboxylase complex"/>
    <property type="evidence" value="ECO:0007669"/>
    <property type="project" value="InterPro"/>
</dbReference>
<evidence type="ECO:0000256" key="6">
    <source>
        <dbReference type="ARBA" id="ARBA00022840"/>
    </source>
</evidence>
<keyword evidence="5 10" id="KW-0276">Fatty acid metabolism</keyword>
<dbReference type="HAMAP" id="MF_00823">
    <property type="entry name" value="AcetylCoA_CT_alpha"/>
    <property type="match status" value="1"/>
</dbReference>
<comment type="pathway">
    <text evidence="1 10">Lipid metabolism; malonyl-CoA biosynthesis; malonyl-CoA from acetyl-CoA: step 1/1.</text>
</comment>
<accession>A0A939BRK7</accession>
<evidence type="ECO:0000259" key="11">
    <source>
        <dbReference type="PROSITE" id="PS50989"/>
    </source>
</evidence>
<comment type="function">
    <text evidence="10">Component of the acetyl coenzyme A carboxylase (ACC) complex. First, biotin carboxylase catalyzes the carboxylation of biotin on its carrier protein (BCCP) and then the CO(2) group is transferred by the carboxyltransferase to acetyl-CoA to form malonyl-CoA.</text>
</comment>
<evidence type="ECO:0000256" key="3">
    <source>
        <dbReference type="ARBA" id="ARBA00022679"/>
    </source>
</evidence>
<keyword evidence="8 10" id="KW-0275">Fatty acid biosynthesis</keyword>
<dbReference type="Proteomes" id="UP000717624">
    <property type="component" value="Unassembled WGS sequence"/>
</dbReference>
<dbReference type="InterPro" id="IPR029045">
    <property type="entry name" value="ClpP/crotonase-like_dom_sf"/>
</dbReference>
<dbReference type="GO" id="GO:0005524">
    <property type="term" value="F:ATP binding"/>
    <property type="evidence" value="ECO:0007669"/>
    <property type="project" value="UniProtKB-KW"/>
</dbReference>
<keyword evidence="6 10" id="KW-0067">ATP-binding</keyword>
<gene>
    <name evidence="10" type="primary">accA</name>
    <name evidence="12" type="ORF">JOD01_001163</name>
</gene>
<dbReference type="AlphaFoldDB" id="A0A939BRK7"/>
<evidence type="ECO:0000256" key="2">
    <source>
        <dbReference type="ARBA" id="ARBA00022516"/>
    </source>
</evidence>
<keyword evidence="7 10" id="KW-0443">Lipid metabolism</keyword>
<keyword evidence="3 10" id="KW-0808">Transferase</keyword>
<evidence type="ECO:0000256" key="4">
    <source>
        <dbReference type="ARBA" id="ARBA00022741"/>
    </source>
</evidence>
<keyword evidence="4 10" id="KW-0547">Nucleotide-binding</keyword>
<proteinExistence type="inferred from homology"/>
<comment type="subcellular location">
    <subcellularLocation>
        <location evidence="10">Cytoplasm</location>
    </subcellularLocation>
</comment>
<dbReference type="EC" id="2.1.3.15" evidence="10"/>
<evidence type="ECO:0000313" key="13">
    <source>
        <dbReference type="Proteomes" id="UP000717624"/>
    </source>
</evidence>
<dbReference type="Gene3D" id="3.90.226.10">
    <property type="entry name" value="2-enoyl-CoA Hydratase, Chain A, domain 1"/>
    <property type="match status" value="1"/>
</dbReference>
<dbReference type="SUPFAM" id="SSF52096">
    <property type="entry name" value="ClpP/crotonase"/>
    <property type="match status" value="1"/>
</dbReference>
<dbReference type="GO" id="GO:0016743">
    <property type="term" value="F:carboxyl- or carbamoyltransferase activity"/>
    <property type="evidence" value="ECO:0007669"/>
    <property type="project" value="UniProtKB-UniRule"/>
</dbReference>
<evidence type="ECO:0000313" key="12">
    <source>
        <dbReference type="EMBL" id="MBM7589563.1"/>
    </source>
</evidence>
<keyword evidence="10" id="KW-0963">Cytoplasm</keyword>
<dbReference type="PANTHER" id="PTHR42853:SF3">
    <property type="entry name" value="ACETYL-COENZYME A CARBOXYLASE CARBOXYL TRANSFERASE SUBUNIT ALPHA, CHLOROPLASTIC"/>
    <property type="match status" value="1"/>
</dbReference>
<dbReference type="InterPro" id="IPR001095">
    <property type="entry name" value="Acetyl_CoA_COase_a_su"/>
</dbReference>
<comment type="caution">
    <text evidence="12">The sequence shown here is derived from an EMBL/GenBank/DDBJ whole genome shotgun (WGS) entry which is preliminary data.</text>
</comment>
<dbReference type="PROSITE" id="PS50989">
    <property type="entry name" value="COA_CT_CTER"/>
    <property type="match status" value="1"/>
</dbReference>
<comment type="subunit">
    <text evidence="10">Acetyl-CoA carboxylase is a heterohexamer composed of biotin carboxyl carrier protein (AccB), biotin carboxylase (AccC) and two subunits each of ACCase subunit alpha (AccA) and ACCase subunit beta (AccD).</text>
</comment>
<keyword evidence="2 10" id="KW-0444">Lipid biosynthesis</keyword>
<feature type="domain" description="CoA carboxyltransferase C-terminal" evidence="11">
    <location>
        <begin position="37"/>
        <end position="291"/>
    </location>
</feature>
<dbReference type="PRINTS" id="PR01069">
    <property type="entry name" value="ACCCTRFRASEA"/>
</dbReference>
<dbReference type="EMBL" id="JAFBEB010000003">
    <property type="protein sequence ID" value="MBM7589563.1"/>
    <property type="molecule type" value="Genomic_DNA"/>
</dbReference>
<dbReference type="GO" id="GO:0003989">
    <property type="term" value="F:acetyl-CoA carboxylase activity"/>
    <property type="evidence" value="ECO:0007669"/>
    <property type="project" value="InterPro"/>
</dbReference>
<sequence length="331" mass="37087">MAKALDLEELTRLYELMMTIEHRMKEIGEDFSYEKQVLENRLEHLRKPLLGELSPWEKVMIARHQKRPTALDLIPHLFDDYTEMHGDRYFGDDPAISGGIAWFGDEPVTVIAQQKGRNTKENIKRNFGMPNPEGYRKSLRLMKQAEKFGRTVICFVDTPGAYPGVGAEERGQAFAIANNLLEMSWLRVPIITIVIGEGGSGGALALGIGDRVYMLEHAIYSVISPDGAAALLWKDASLAEKAAELLKITAQDLFQYQIIDGIIPEPGVGAHFSLTDTAKQIRQHLSLAIAELHSCEIAELIEQRYEKFMKMVRFTESEQTIASSAKPSILV</sequence>
<dbReference type="InterPro" id="IPR011763">
    <property type="entry name" value="COA_CT_C"/>
</dbReference>
<dbReference type="NCBIfam" id="NF041504">
    <property type="entry name" value="AccA_sub"/>
    <property type="match status" value="1"/>
</dbReference>
<dbReference type="GO" id="GO:0006633">
    <property type="term" value="P:fatty acid biosynthetic process"/>
    <property type="evidence" value="ECO:0007669"/>
    <property type="project" value="UniProtKB-KW"/>
</dbReference>
<evidence type="ECO:0000256" key="5">
    <source>
        <dbReference type="ARBA" id="ARBA00022832"/>
    </source>
</evidence>
<dbReference type="NCBIfam" id="TIGR00513">
    <property type="entry name" value="accA"/>
    <property type="match status" value="1"/>
</dbReference>
<dbReference type="NCBIfam" id="NF004344">
    <property type="entry name" value="PRK05724.1"/>
    <property type="match status" value="1"/>
</dbReference>
<keyword evidence="12" id="KW-0436">Ligase</keyword>
<evidence type="ECO:0000256" key="1">
    <source>
        <dbReference type="ARBA" id="ARBA00004956"/>
    </source>
</evidence>
<evidence type="ECO:0000256" key="10">
    <source>
        <dbReference type="HAMAP-Rule" id="MF_00823"/>
    </source>
</evidence>
<evidence type="ECO:0000256" key="7">
    <source>
        <dbReference type="ARBA" id="ARBA00023098"/>
    </source>
</evidence>
<evidence type="ECO:0000256" key="9">
    <source>
        <dbReference type="ARBA" id="ARBA00049152"/>
    </source>
</evidence>
<reference evidence="12" key="1">
    <citation type="submission" date="2021-01" db="EMBL/GenBank/DDBJ databases">
        <title>Genomic Encyclopedia of Type Strains, Phase IV (KMG-IV): sequencing the most valuable type-strain genomes for metagenomic binning, comparative biology and taxonomic classification.</title>
        <authorList>
            <person name="Goeker M."/>
        </authorList>
    </citation>
    <scope>NUCLEOTIDE SEQUENCE</scope>
    <source>
        <strain evidence="12">DSM 25523</strain>
    </source>
</reference>
<dbReference type="RefSeq" id="WP_275581927.1">
    <property type="nucleotide sequence ID" value="NZ_BAABIN010000038.1"/>
</dbReference>
<organism evidence="12 13">
    <name type="scientific">Brevibacillus fulvus</name>
    <dbReference type="NCBI Taxonomy" id="1125967"/>
    <lineage>
        <taxon>Bacteria</taxon>
        <taxon>Bacillati</taxon>
        <taxon>Bacillota</taxon>
        <taxon>Bacilli</taxon>
        <taxon>Bacillales</taxon>
        <taxon>Paenibacillaceae</taxon>
        <taxon>Brevibacillus</taxon>
    </lineage>
</organism>
<comment type="catalytic activity">
    <reaction evidence="9 10">
        <text>N(6)-carboxybiotinyl-L-lysyl-[protein] + acetyl-CoA = N(6)-biotinyl-L-lysyl-[protein] + malonyl-CoA</text>
        <dbReference type="Rhea" id="RHEA:54728"/>
        <dbReference type="Rhea" id="RHEA-COMP:10505"/>
        <dbReference type="Rhea" id="RHEA-COMP:10506"/>
        <dbReference type="ChEBI" id="CHEBI:57288"/>
        <dbReference type="ChEBI" id="CHEBI:57384"/>
        <dbReference type="ChEBI" id="CHEBI:83144"/>
        <dbReference type="ChEBI" id="CHEBI:83145"/>
        <dbReference type="EC" id="2.1.3.15"/>
    </reaction>
</comment>
<dbReference type="PANTHER" id="PTHR42853">
    <property type="entry name" value="ACETYL-COENZYME A CARBOXYLASE CARBOXYL TRANSFERASE SUBUNIT ALPHA"/>
    <property type="match status" value="1"/>
</dbReference>
<name>A0A939BRK7_9BACL</name>
<protein>
    <recommendedName>
        <fullName evidence="10">Acetyl-coenzyme A carboxylase carboxyl transferase subunit alpha</fullName>
        <shortName evidence="10">ACCase subunit alpha</shortName>
        <shortName evidence="10">Acetyl-CoA carboxylase carboxyltransferase subunit alpha</shortName>
        <ecNumber evidence="10">2.1.3.15</ecNumber>
    </recommendedName>
</protein>
<evidence type="ECO:0000256" key="8">
    <source>
        <dbReference type="ARBA" id="ARBA00023160"/>
    </source>
</evidence>
<keyword evidence="13" id="KW-1185">Reference proteome</keyword>
<comment type="similarity">
    <text evidence="10">Belongs to the AccA family.</text>
</comment>
<dbReference type="Pfam" id="PF03255">
    <property type="entry name" value="ACCA"/>
    <property type="match status" value="1"/>
</dbReference>
<dbReference type="GO" id="GO:2001295">
    <property type="term" value="P:malonyl-CoA biosynthetic process"/>
    <property type="evidence" value="ECO:0007669"/>
    <property type="project" value="UniProtKB-UniRule"/>
</dbReference>